<evidence type="ECO:0000256" key="1">
    <source>
        <dbReference type="SAM" id="MobiDB-lite"/>
    </source>
</evidence>
<proteinExistence type="predicted"/>
<evidence type="ECO:0000313" key="4">
    <source>
        <dbReference type="Proteomes" id="UP000054383"/>
    </source>
</evidence>
<reference evidence="3 4" key="1">
    <citation type="submission" date="2015-04" db="EMBL/GenBank/DDBJ databases">
        <authorList>
            <person name="Syromyatnikov M.Y."/>
            <person name="Popov V.N."/>
        </authorList>
    </citation>
    <scope>NUCLEOTIDE SEQUENCE [LARGE SCALE GENOMIC DNA]</scope>
    <source>
        <strain evidence="3">WF-38-12</strain>
    </source>
</reference>
<evidence type="ECO:0008006" key="5">
    <source>
        <dbReference type="Google" id="ProtNLM"/>
    </source>
</evidence>
<dbReference type="AlphaFoldDB" id="A0A0U1MBL1"/>
<keyword evidence="2" id="KW-0472">Membrane</keyword>
<feature type="compositionally biased region" description="Basic and acidic residues" evidence="1">
    <location>
        <begin position="139"/>
        <end position="161"/>
    </location>
</feature>
<evidence type="ECO:0000256" key="2">
    <source>
        <dbReference type="SAM" id="Phobius"/>
    </source>
</evidence>
<feature type="transmembrane region" description="Helical" evidence="2">
    <location>
        <begin position="57"/>
        <end position="74"/>
    </location>
</feature>
<gene>
    <name evidence="3" type="ORF">PISL3812_10013</name>
</gene>
<dbReference type="Proteomes" id="UP000054383">
    <property type="component" value="Unassembled WGS sequence"/>
</dbReference>
<keyword evidence="4" id="KW-1185">Reference proteome</keyword>
<keyword evidence="2" id="KW-0812">Transmembrane</keyword>
<evidence type="ECO:0000313" key="3">
    <source>
        <dbReference type="EMBL" id="CRG92929.1"/>
    </source>
</evidence>
<organism evidence="3 4">
    <name type="scientific">Talaromyces islandicus</name>
    <name type="common">Penicillium islandicum</name>
    <dbReference type="NCBI Taxonomy" id="28573"/>
    <lineage>
        <taxon>Eukaryota</taxon>
        <taxon>Fungi</taxon>
        <taxon>Dikarya</taxon>
        <taxon>Ascomycota</taxon>
        <taxon>Pezizomycotina</taxon>
        <taxon>Eurotiomycetes</taxon>
        <taxon>Eurotiomycetidae</taxon>
        <taxon>Eurotiales</taxon>
        <taxon>Trichocomaceae</taxon>
        <taxon>Talaromyces</taxon>
        <taxon>Talaromyces sect. Islandici</taxon>
    </lineage>
</organism>
<feature type="region of interest" description="Disordered" evidence="1">
    <location>
        <begin position="137"/>
        <end position="161"/>
    </location>
</feature>
<dbReference type="EMBL" id="CVMT01000051">
    <property type="protein sequence ID" value="CRG92929.1"/>
    <property type="molecule type" value="Genomic_DNA"/>
</dbReference>
<sequence>MALEEHERVSAVIDLRMQEYETLRSEVIQRIAARQQMAGYSALMTAIAVTLGGNLGWWRYLLVALVLLGSALYLRDSNKGIQRIGLHLQSLEADINALTIDIYGQPALFWESRRQEQREREKRTWRAVGVFGGWHLRKPSKELPEQRTDSNIHTDARTSNQ</sequence>
<keyword evidence="2" id="KW-1133">Transmembrane helix</keyword>
<protein>
    <recommendedName>
        <fullName evidence="5">SMODS and SLOG-associating 2TM effector domain-containing protein</fullName>
    </recommendedName>
</protein>
<accession>A0A0U1MBL1</accession>
<name>A0A0U1MBL1_TALIS</name>